<keyword evidence="2" id="KW-0812">Transmembrane</keyword>
<keyword evidence="2" id="KW-1133">Transmembrane helix</keyword>
<proteinExistence type="predicted"/>
<dbReference type="Pfam" id="PF04536">
    <property type="entry name" value="TPM_phosphatase"/>
    <property type="match status" value="1"/>
</dbReference>
<dbReference type="PANTHER" id="PTHR30373:SF2">
    <property type="entry name" value="UPF0603 PROTEIN YGCG"/>
    <property type="match status" value="1"/>
</dbReference>
<dbReference type="Proteomes" id="UP001597252">
    <property type="component" value="Unassembled WGS sequence"/>
</dbReference>
<feature type="chain" id="PRO_5046282409" evidence="3">
    <location>
        <begin position="26"/>
        <end position="287"/>
    </location>
</feature>
<evidence type="ECO:0000313" key="6">
    <source>
        <dbReference type="Proteomes" id="UP001597252"/>
    </source>
</evidence>
<evidence type="ECO:0000256" key="1">
    <source>
        <dbReference type="SAM" id="MobiDB-lite"/>
    </source>
</evidence>
<organism evidence="5 6">
    <name type="scientific">Lacticaseibacillus baoqingensis</name>
    <dbReference type="NCBI Taxonomy" id="2486013"/>
    <lineage>
        <taxon>Bacteria</taxon>
        <taxon>Bacillati</taxon>
        <taxon>Bacillota</taxon>
        <taxon>Bacilli</taxon>
        <taxon>Lactobacillales</taxon>
        <taxon>Lactobacillaceae</taxon>
        <taxon>Lacticaseibacillus</taxon>
    </lineage>
</organism>
<comment type="caution">
    <text evidence="5">The sequence shown here is derived from an EMBL/GenBank/DDBJ whole genome shotgun (WGS) entry which is preliminary data.</text>
</comment>
<feature type="region of interest" description="Disordered" evidence="1">
    <location>
        <begin position="268"/>
        <end position="287"/>
    </location>
</feature>
<dbReference type="PANTHER" id="PTHR30373">
    <property type="entry name" value="UPF0603 PROTEIN YGCG"/>
    <property type="match status" value="1"/>
</dbReference>
<evidence type="ECO:0000259" key="4">
    <source>
        <dbReference type="Pfam" id="PF04536"/>
    </source>
</evidence>
<dbReference type="RefSeq" id="WP_125754176.1">
    <property type="nucleotide sequence ID" value="NZ_JBHTON010000018.1"/>
</dbReference>
<evidence type="ECO:0000256" key="3">
    <source>
        <dbReference type="SAM" id="SignalP"/>
    </source>
</evidence>
<accession>A0ABW4E4X2</accession>
<evidence type="ECO:0000256" key="2">
    <source>
        <dbReference type="SAM" id="Phobius"/>
    </source>
</evidence>
<keyword evidence="6" id="KW-1185">Reference proteome</keyword>
<dbReference type="InterPro" id="IPR007621">
    <property type="entry name" value="TPM_dom"/>
</dbReference>
<evidence type="ECO:0000313" key="5">
    <source>
        <dbReference type="EMBL" id="MFD1484927.1"/>
    </source>
</evidence>
<feature type="signal peptide" evidence="3">
    <location>
        <begin position="1"/>
        <end position="25"/>
    </location>
</feature>
<keyword evidence="2" id="KW-0472">Membrane</keyword>
<feature type="transmembrane region" description="Helical" evidence="2">
    <location>
        <begin position="198"/>
        <end position="222"/>
    </location>
</feature>
<gene>
    <name evidence="5" type="ORF">ACFQ5J_06770</name>
</gene>
<sequence length="287" mass="30337">MHKKAWWVLLLPLWLILVAAQPVRAATLPAKPAEHYYDDEIGVLDQNSQQLIDQKNQFYQTQKQKPQIGVAIVKSSGGEALGEYAPDLFKKWGIGDQSRDNGVLIVFAENSGKNNMRIEVGYGLEGDLTDALAGRILNKNLSNIKSSDPAKVNKAVVAVFNAVATVIDKKYAYPKDDNTVSMSQYQQQQQQTQRGSGVFSGVIKIIFIVVIVIIVLASIGGGGSGGGGRRRRNGGSWWLWYLLGSLLSSGRGPRGPWGGGGGGFGGGGFGGGSSWGGGSSGGGGADV</sequence>
<reference evidence="6" key="1">
    <citation type="journal article" date="2019" name="Int. J. Syst. Evol. Microbiol.">
        <title>The Global Catalogue of Microorganisms (GCM) 10K type strain sequencing project: providing services to taxonomists for standard genome sequencing and annotation.</title>
        <authorList>
            <consortium name="The Broad Institute Genomics Platform"/>
            <consortium name="The Broad Institute Genome Sequencing Center for Infectious Disease"/>
            <person name="Wu L."/>
            <person name="Ma J."/>
        </authorList>
    </citation>
    <scope>NUCLEOTIDE SEQUENCE [LARGE SCALE GENOMIC DNA]</scope>
    <source>
        <strain evidence="6">CCM 8903</strain>
    </source>
</reference>
<feature type="domain" description="TPM" evidence="4">
    <location>
        <begin position="39"/>
        <end position="165"/>
    </location>
</feature>
<name>A0ABW4E4X2_9LACO</name>
<protein>
    <submittedName>
        <fullName evidence="5">TPM domain-containing protein</fullName>
    </submittedName>
</protein>
<dbReference type="Gene3D" id="3.10.310.50">
    <property type="match status" value="1"/>
</dbReference>
<keyword evidence="3" id="KW-0732">Signal</keyword>
<dbReference type="EMBL" id="JBHTON010000018">
    <property type="protein sequence ID" value="MFD1484927.1"/>
    <property type="molecule type" value="Genomic_DNA"/>
</dbReference>